<dbReference type="CDD" id="cd04105">
    <property type="entry name" value="SR_beta"/>
    <property type="match status" value="1"/>
</dbReference>
<dbReference type="AlphaFoldDB" id="A0AAE0S217"/>
<evidence type="ECO:0000256" key="11">
    <source>
        <dbReference type="ARBA" id="ARBA00037377"/>
    </source>
</evidence>
<evidence type="ECO:0000256" key="6">
    <source>
        <dbReference type="ARBA" id="ARBA00022824"/>
    </source>
</evidence>
<evidence type="ECO:0000256" key="13">
    <source>
        <dbReference type="ARBA" id="ARBA00039478"/>
    </source>
</evidence>
<dbReference type="SUPFAM" id="SSF52540">
    <property type="entry name" value="P-loop containing nucleoside triphosphate hydrolases"/>
    <property type="match status" value="1"/>
</dbReference>
<reference evidence="15" key="3">
    <citation type="submission" date="2023-05" db="EMBL/GenBank/DDBJ databases">
        <authorList>
            <person name="Smith C.H."/>
        </authorList>
    </citation>
    <scope>NUCLEOTIDE SEQUENCE</scope>
    <source>
        <strain evidence="15">CHS0354</strain>
        <tissue evidence="15">Mantle</tissue>
    </source>
</reference>
<comment type="function">
    <text evidence="11">Trans-Golgi-associated GTPase that regulates protein sorting. Controls the targeting of ARL1 and its effector to the trans-Golgi. Required for the lipidation of chylomicrons in the intestine and required for VLDL lipidation in the liver.</text>
</comment>
<dbReference type="GO" id="GO:0005525">
    <property type="term" value="F:GTP binding"/>
    <property type="evidence" value="ECO:0007669"/>
    <property type="project" value="UniProtKB-KW"/>
</dbReference>
<dbReference type="NCBIfam" id="TIGR00231">
    <property type="entry name" value="small_GTP"/>
    <property type="match status" value="1"/>
</dbReference>
<dbReference type="InterPro" id="IPR024156">
    <property type="entry name" value="Small_GTPase_ARF"/>
</dbReference>
<comment type="caution">
    <text evidence="15">The sequence shown here is derived from an EMBL/GenBank/DDBJ whole genome shotgun (WGS) entry which is preliminary data.</text>
</comment>
<keyword evidence="7 14" id="KW-1133">Transmembrane helix</keyword>
<evidence type="ECO:0000256" key="5">
    <source>
        <dbReference type="ARBA" id="ARBA00022741"/>
    </source>
</evidence>
<dbReference type="Pfam" id="PF09439">
    <property type="entry name" value="SRPRB"/>
    <property type="match status" value="1"/>
</dbReference>
<name>A0AAE0S217_9BIVA</name>
<sequence length="255" mass="28574">MENHVLVWMDVVRDGLKRGDVTIIGFLSALIVVLITIVFFAFMRRGNKRRGILILGTCDAGKTLLFSRLVNKVYKRSYTSIAPNTGDYSIPNKNKTLRIIDLPGHERLRLQNLSNYKELARAIIFVVDSSTIQKEVKEVAEYLYTLLSDSAISTNCPPFLIACNKQDLTLAKGLKVIQSQLEKEMNTLRVTRSAALQGQDGAGNNNTFLGKRNKDFAFSDLKPLKVDFAECSAQGNDEQSDPDIKCIEEWLLKVA</sequence>
<dbReference type="PANTHER" id="PTHR45909">
    <property type="entry name" value="ADP-RIBOSYLATION FACTOR-RELATED PROTEIN 1"/>
    <property type="match status" value="1"/>
</dbReference>
<protein>
    <recommendedName>
        <fullName evidence="13">ADP-ribosylation factor-related protein 1</fullName>
    </recommendedName>
    <alternativeName>
        <fullName evidence="3">Signal recognition particle receptor subunit beta</fullName>
    </alternativeName>
</protein>
<dbReference type="GO" id="GO:0006886">
    <property type="term" value="P:intracellular protein transport"/>
    <property type="evidence" value="ECO:0007669"/>
    <property type="project" value="TreeGrafter"/>
</dbReference>
<dbReference type="InterPro" id="IPR019009">
    <property type="entry name" value="SRP_receptor_beta_su"/>
</dbReference>
<feature type="transmembrane region" description="Helical" evidence="14">
    <location>
        <begin position="23"/>
        <end position="43"/>
    </location>
</feature>
<dbReference type="EMBL" id="JAEAOA010001385">
    <property type="protein sequence ID" value="KAK3583758.1"/>
    <property type="molecule type" value="Genomic_DNA"/>
</dbReference>
<evidence type="ECO:0000256" key="1">
    <source>
        <dbReference type="ARBA" id="ARBA00004389"/>
    </source>
</evidence>
<keyword evidence="5" id="KW-0547">Nucleotide-binding</keyword>
<evidence type="ECO:0000313" key="16">
    <source>
        <dbReference type="Proteomes" id="UP001195483"/>
    </source>
</evidence>
<evidence type="ECO:0000256" key="2">
    <source>
        <dbReference type="ARBA" id="ARBA00005619"/>
    </source>
</evidence>
<evidence type="ECO:0000256" key="14">
    <source>
        <dbReference type="SAM" id="Phobius"/>
    </source>
</evidence>
<reference evidence="15" key="1">
    <citation type="journal article" date="2021" name="Genome Biol. Evol.">
        <title>A High-Quality Reference Genome for a Parasitic Bivalve with Doubly Uniparental Inheritance (Bivalvia: Unionida).</title>
        <authorList>
            <person name="Smith C.H."/>
        </authorList>
    </citation>
    <scope>NUCLEOTIDE SEQUENCE</scope>
    <source>
        <strain evidence="15">CHS0354</strain>
    </source>
</reference>
<evidence type="ECO:0000256" key="12">
    <source>
        <dbReference type="ARBA" id="ARBA00038765"/>
    </source>
</evidence>
<dbReference type="InterPro" id="IPR027417">
    <property type="entry name" value="P-loop_NTPase"/>
</dbReference>
<evidence type="ECO:0000256" key="9">
    <source>
        <dbReference type="ARBA" id="ARBA00023136"/>
    </source>
</evidence>
<organism evidence="15 16">
    <name type="scientific">Potamilus streckersoni</name>
    <dbReference type="NCBI Taxonomy" id="2493646"/>
    <lineage>
        <taxon>Eukaryota</taxon>
        <taxon>Metazoa</taxon>
        <taxon>Spiralia</taxon>
        <taxon>Lophotrochozoa</taxon>
        <taxon>Mollusca</taxon>
        <taxon>Bivalvia</taxon>
        <taxon>Autobranchia</taxon>
        <taxon>Heteroconchia</taxon>
        <taxon>Palaeoheterodonta</taxon>
        <taxon>Unionida</taxon>
        <taxon>Unionoidea</taxon>
        <taxon>Unionidae</taxon>
        <taxon>Ambleminae</taxon>
        <taxon>Lampsilini</taxon>
        <taxon>Potamilus</taxon>
    </lineage>
</organism>
<gene>
    <name evidence="15" type="ORF">CHS0354_022794</name>
</gene>
<proteinExistence type="inferred from homology"/>
<evidence type="ECO:0000256" key="8">
    <source>
        <dbReference type="ARBA" id="ARBA00023134"/>
    </source>
</evidence>
<comment type="subcellular location">
    <subcellularLocation>
        <location evidence="1">Endoplasmic reticulum membrane</location>
        <topology evidence="1">Single-pass membrane protein</topology>
    </subcellularLocation>
</comment>
<dbReference type="GO" id="GO:0005789">
    <property type="term" value="C:endoplasmic reticulum membrane"/>
    <property type="evidence" value="ECO:0007669"/>
    <property type="project" value="UniProtKB-SubCell"/>
</dbReference>
<keyword evidence="6" id="KW-0256">Endoplasmic reticulum</keyword>
<dbReference type="InterPro" id="IPR005225">
    <property type="entry name" value="Small_GTP-bd"/>
</dbReference>
<keyword evidence="16" id="KW-1185">Reference proteome</keyword>
<dbReference type="Proteomes" id="UP001195483">
    <property type="component" value="Unassembled WGS sequence"/>
</dbReference>
<accession>A0AAE0S217</accession>
<keyword evidence="10" id="KW-0675">Receptor</keyword>
<dbReference type="Gene3D" id="3.40.50.300">
    <property type="entry name" value="P-loop containing nucleotide triphosphate hydrolases"/>
    <property type="match status" value="1"/>
</dbReference>
<dbReference type="GO" id="GO:0043001">
    <property type="term" value="P:Golgi to plasma membrane protein transport"/>
    <property type="evidence" value="ECO:0007669"/>
    <property type="project" value="TreeGrafter"/>
</dbReference>
<keyword evidence="8" id="KW-0342">GTP-binding</keyword>
<dbReference type="GO" id="GO:0005794">
    <property type="term" value="C:Golgi apparatus"/>
    <property type="evidence" value="ECO:0007669"/>
    <property type="project" value="TreeGrafter"/>
</dbReference>
<evidence type="ECO:0000256" key="10">
    <source>
        <dbReference type="ARBA" id="ARBA00023170"/>
    </source>
</evidence>
<comment type="similarity">
    <text evidence="2">Belongs to the SRP receptor beta subunit family.</text>
</comment>
<evidence type="ECO:0000256" key="7">
    <source>
        <dbReference type="ARBA" id="ARBA00022989"/>
    </source>
</evidence>
<dbReference type="GO" id="GO:0003924">
    <property type="term" value="F:GTPase activity"/>
    <property type="evidence" value="ECO:0007669"/>
    <property type="project" value="TreeGrafter"/>
</dbReference>
<reference evidence="15" key="2">
    <citation type="journal article" date="2021" name="Genome Biol. Evol.">
        <title>Developing a high-quality reference genome for a parasitic bivalve with doubly uniparental inheritance (Bivalvia: Unionida).</title>
        <authorList>
            <person name="Smith C.H."/>
        </authorList>
    </citation>
    <scope>NUCLEOTIDE SEQUENCE</scope>
    <source>
        <strain evidence="15">CHS0354</strain>
        <tissue evidence="15">Mantle</tissue>
    </source>
</reference>
<keyword evidence="4 14" id="KW-0812">Transmembrane</keyword>
<keyword evidence="9 14" id="KW-0472">Membrane</keyword>
<evidence type="ECO:0000256" key="4">
    <source>
        <dbReference type="ARBA" id="ARBA00022692"/>
    </source>
</evidence>
<evidence type="ECO:0000313" key="15">
    <source>
        <dbReference type="EMBL" id="KAK3583758.1"/>
    </source>
</evidence>
<dbReference type="GO" id="GO:0034067">
    <property type="term" value="P:protein localization to Golgi apparatus"/>
    <property type="evidence" value="ECO:0007669"/>
    <property type="project" value="TreeGrafter"/>
</dbReference>
<evidence type="ECO:0000256" key="3">
    <source>
        <dbReference type="ARBA" id="ARBA00020256"/>
    </source>
</evidence>
<comment type="subunit">
    <text evidence="12">Interacts with SYS1.</text>
</comment>
<dbReference type="PANTHER" id="PTHR45909:SF1">
    <property type="entry name" value="ADP-RIBOSYLATION FACTOR-RELATED PROTEIN 1"/>
    <property type="match status" value="1"/>
</dbReference>
<dbReference type="PROSITE" id="PS51417">
    <property type="entry name" value="ARF"/>
    <property type="match status" value="1"/>
</dbReference>